<dbReference type="PANTHER" id="PTHR30341:SF0">
    <property type="entry name" value="NA(+)_H(+) ANTIPORTER NHAA"/>
    <property type="match status" value="1"/>
</dbReference>
<gene>
    <name evidence="6" type="primary">nhaA</name>
    <name evidence="7" type="ORF">BEN48_17105</name>
</gene>
<keyword evidence="6" id="KW-0739">Sodium transport</keyword>
<accession>A0A1G1SXE6</accession>
<dbReference type="STRING" id="1908236.BEN48_17105"/>
<dbReference type="NCBIfam" id="NF007111">
    <property type="entry name" value="PRK09560.1"/>
    <property type="match status" value="1"/>
</dbReference>
<feature type="transmembrane region" description="Helical" evidence="6">
    <location>
        <begin position="275"/>
        <end position="294"/>
    </location>
</feature>
<comment type="similarity">
    <text evidence="6">Belongs to the NhaA Na(+)/H(+) (TC 2.A.33) antiporter family.</text>
</comment>
<feature type="transmembrane region" description="Helical" evidence="6">
    <location>
        <begin position="201"/>
        <end position="217"/>
    </location>
</feature>
<dbReference type="NCBIfam" id="TIGR00773">
    <property type="entry name" value="NhaA"/>
    <property type="match status" value="1"/>
</dbReference>
<dbReference type="GO" id="GO:0006885">
    <property type="term" value="P:regulation of pH"/>
    <property type="evidence" value="ECO:0007669"/>
    <property type="project" value="UniProtKB-UniRule"/>
</dbReference>
<keyword evidence="6" id="KW-0406">Ion transport</keyword>
<keyword evidence="3 6" id="KW-0812">Transmembrane</keyword>
<sequence>MPFPPRATGSVGGQGYLCGSMPIRRILRPVRELSESGKLAGLLLILATGVSLLLANSVVGARYVALWEQHVGFGALNKSVNHWINDGLMAVFFFLVGLEIKREVLAGELAEPRQAMLPALAAVGGVIAPALVHLVFTNGTPGASGWAIPTATDIAFSLGILALLGKRVPPSLRIFLTALAIIDDLMAVLIIAFFYSGSLDGAYLGAAGGILVLLVLLNQLKVTTLVPYLVLGVGLWFCVLESGIHATIAGVLLALTIPLERIENIEHTLHRPVNYFILPLFALCNTAIVLNGNLFPSLSSPLSLGIGLGLLLGKPLGIVGVVALLVRLNLAKLPAQVNWTQMVGLGFTAGIGFTMAIFIATLAYGDPAAVDVAKLAVLLGSAAAAMVGAAILGFAKNKDVLPQLAKVREQEEAF</sequence>
<evidence type="ECO:0000256" key="4">
    <source>
        <dbReference type="ARBA" id="ARBA00022989"/>
    </source>
</evidence>
<reference evidence="7 8" key="1">
    <citation type="submission" date="2016-08" db="EMBL/GenBank/DDBJ databases">
        <title>Hymenobacter coccineus sp. nov., Hymenobacter lapidarius sp. nov. and Hymenobacter glacialis sp. nov., isolated from Antarctic soil.</title>
        <authorList>
            <person name="Sedlacek I."/>
            <person name="Kralova S."/>
            <person name="Kyrova K."/>
            <person name="Maslanova I."/>
            <person name="Stankova E."/>
            <person name="Vrbovska V."/>
            <person name="Nemec M."/>
            <person name="Bartak M."/>
            <person name="Svec P."/>
            <person name="Busse H.-J."/>
            <person name="Pantucek R."/>
        </authorList>
    </citation>
    <scope>NUCLEOTIDE SEQUENCE [LARGE SCALE GENOMIC DNA]</scope>
    <source>
        <strain evidence="7 8">CCM 8648</strain>
    </source>
</reference>
<feature type="transmembrane region" description="Helical" evidence="6">
    <location>
        <begin position="375"/>
        <end position="395"/>
    </location>
</feature>
<name>A0A1G1SXE6_9BACT</name>
<dbReference type="InterPro" id="IPR023171">
    <property type="entry name" value="Na/H_antiporter_dom_sf"/>
</dbReference>
<evidence type="ECO:0000256" key="6">
    <source>
        <dbReference type="HAMAP-Rule" id="MF_01844"/>
    </source>
</evidence>
<keyword evidence="2 6" id="KW-1003">Cell membrane</keyword>
<dbReference type="HAMAP" id="MF_01844">
    <property type="entry name" value="NhaA"/>
    <property type="match status" value="1"/>
</dbReference>
<evidence type="ECO:0000313" key="7">
    <source>
        <dbReference type="EMBL" id="OGX83293.1"/>
    </source>
</evidence>
<comment type="subcellular location">
    <subcellularLocation>
        <location evidence="1">Cell inner membrane</location>
        <topology evidence="1">Multi-pass membrane protein</topology>
    </subcellularLocation>
    <subcellularLocation>
        <location evidence="6">Cell membrane</location>
        <topology evidence="6">Multi-pass membrane protein</topology>
    </subcellularLocation>
</comment>
<proteinExistence type="inferred from homology"/>
<comment type="function">
    <text evidence="6">Na(+)/H(+) antiporter that extrudes sodium in exchange for external protons.</text>
</comment>
<dbReference type="EMBL" id="MDZC01000085">
    <property type="protein sequence ID" value="OGX83293.1"/>
    <property type="molecule type" value="Genomic_DNA"/>
</dbReference>
<dbReference type="GO" id="GO:0005886">
    <property type="term" value="C:plasma membrane"/>
    <property type="evidence" value="ECO:0007669"/>
    <property type="project" value="UniProtKB-SubCell"/>
</dbReference>
<feature type="transmembrane region" description="Helical" evidence="6">
    <location>
        <begin position="306"/>
        <end position="330"/>
    </location>
</feature>
<feature type="transmembrane region" description="Helical" evidence="6">
    <location>
        <begin position="119"/>
        <end position="137"/>
    </location>
</feature>
<dbReference type="InterPro" id="IPR004670">
    <property type="entry name" value="NhaA"/>
</dbReference>
<feature type="transmembrane region" description="Helical" evidence="6">
    <location>
        <begin position="143"/>
        <end position="164"/>
    </location>
</feature>
<feature type="transmembrane region" description="Helical" evidence="6">
    <location>
        <begin position="80"/>
        <end position="98"/>
    </location>
</feature>
<evidence type="ECO:0000256" key="5">
    <source>
        <dbReference type="ARBA" id="ARBA00023136"/>
    </source>
</evidence>
<comment type="catalytic activity">
    <reaction evidence="6">
        <text>Na(+)(in) + 2 H(+)(out) = Na(+)(out) + 2 H(+)(in)</text>
        <dbReference type="Rhea" id="RHEA:29251"/>
        <dbReference type="ChEBI" id="CHEBI:15378"/>
        <dbReference type="ChEBI" id="CHEBI:29101"/>
    </reaction>
</comment>
<keyword evidence="4 6" id="KW-1133">Transmembrane helix</keyword>
<feature type="transmembrane region" description="Helical" evidence="6">
    <location>
        <begin position="39"/>
        <end position="60"/>
    </location>
</feature>
<evidence type="ECO:0000256" key="2">
    <source>
        <dbReference type="ARBA" id="ARBA00022475"/>
    </source>
</evidence>
<evidence type="ECO:0000256" key="3">
    <source>
        <dbReference type="ARBA" id="ARBA00022692"/>
    </source>
</evidence>
<evidence type="ECO:0000256" key="1">
    <source>
        <dbReference type="ARBA" id="ARBA00004429"/>
    </source>
</evidence>
<keyword evidence="8" id="KW-1185">Reference proteome</keyword>
<dbReference type="Pfam" id="PF06965">
    <property type="entry name" value="Na_H_antiport_1"/>
    <property type="match status" value="1"/>
</dbReference>
<comment type="caution">
    <text evidence="7">The sequence shown here is derived from an EMBL/GenBank/DDBJ whole genome shotgun (WGS) entry which is preliminary data.</text>
</comment>
<keyword evidence="6" id="KW-0050">Antiport</keyword>
<dbReference type="GO" id="GO:0015385">
    <property type="term" value="F:sodium:proton antiporter activity"/>
    <property type="evidence" value="ECO:0007669"/>
    <property type="project" value="UniProtKB-UniRule"/>
</dbReference>
<keyword evidence="5 6" id="KW-0472">Membrane</keyword>
<dbReference type="Proteomes" id="UP000177791">
    <property type="component" value="Unassembled WGS sequence"/>
</dbReference>
<feature type="transmembrane region" description="Helical" evidence="6">
    <location>
        <begin position="342"/>
        <end position="363"/>
    </location>
</feature>
<keyword evidence="6" id="KW-0915">Sodium</keyword>
<evidence type="ECO:0000313" key="8">
    <source>
        <dbReference type="Proteomes" id="UP000177791"/>
    </source>
</evidence>
<dbReference type="AlphaFoldDB" id="A0A1G1SXE6"/>
<dbReference type="PANTHER" id="PTHR30341">
    <property type="entry name" value="SODIUM ION/PROTON ANTIPORTER NHAA-RELATED"/>
    <property type="match status" value="1"/>
</dbReference>
<keyword evidence="6" id="KW-0813">Transport</keyword>
<feature type="transmembrane region" description="Helical" evidence="6">
    <location>
        <begin position="229"/>
        <end position="255"/>
    </location>
</feature>
<protein>
    <recommendedName>
        <fullName evidence="6">Na(+)/H(+) antiporter NhaA</fullName>
    </recommendedName>
    <alternativeName>
        <fullName evidence="6">Sodium/proton antiporter NhaA</fullName>
    </alternativeName>
</protein>
<organism evidence="7 8">
    <name type="scientific">Hymenobacter glacialis</name>
    <dbReference type="NCBI Taxonomy" id="1908236"/>
    <lineage>
        <taxon>Bacteria</taxon>
        <taxon>Pseudomonadati</taxon>
        <taxon>Bacteroidota</taxon>
        <taxon>Cytophagia</taxon>
        <taxon>Cytophagales</taxon>
        <taxon>Hymenobacteraceae</taxon>
        <taxon>Hymenobacter</taxon>
    </lineage>
</organism>
<feature type="transmembrane region" description="Helical" evidence="6">
    <location>
        <begin position="176"/>
        <end position="195"/>
    </location>
</feature>
<dbReference type="Gene3D" id="1.20.1530.10">
    <property type="entry name" value="Na+/H+ antiporter like domain"/>
    <property type="match status" value="1"/>
</dbReference>